<evidence type="ECO:0000313" key="27">
    <source>
        <dbReference type="Proteomes" id="UP000694419"/>
    </source>
</evidence>
<dbReference type="Gene3D" id="3.30.870.10">
    <property type="entry name" value="Endonuclease Chain A"/>
    <property type="match status" value="1"/>
</dbReference>
<evidence type="ECO:0000256" key="9">
    <source>
        <dbReference type="ARBA" id="ARBA00022871"/>
    </source>
</evidence>
<evidence type="ECO:0000256" key="11">
    <source>
        <dbReference type="ARBA" id="ARBA00022989"/>
    </source>
</evidence>
<dbReference type="PANTHER" id="PTHR43856:SF1">
    <property type="entry name" value="MITOCHONDRIAL CARDIOLIPIN HYDROLASE"/>
    <property type="match status" value="1"/>
</dbReference>
<dbReference type="GO" id="GO:0042802">
    <property type="term" value="F:identical protein binding"/>
    <property type="evidence" value="ECO:0007669"/>
    <property type="project" value="UniProtKB-ARBA"/>
</dbReference>
<dbReference type="SMART" id="SM00155">
    <property type="entry name" value="PLDc"/>
    <property type="match status" value="1"/>
</dbReference>
<keyword evidence="5" id="KW-0255">Endonuclease</keyword>
<keyword evidence="2 24" id="KW-0812">Transmembrane</keyword>
<evidence type="ECO:0000256" key="16">
    <source>
        <dbReference type="ARBA" id="ARBA00038012"/>
    </source>
</evidence>
<comment type="subcellular location">
    <subcellularLocation>
        <location evidence="1">Mitochondrion outer membrane</location>
        <topology evidence="1">Single-pass membrane protein</topology>
    </subcellularLocation>
</comment>
<evidence type="ECO:0000256" key="5">
    <source>
        <dbReference type="ARBA" id="ARBA00022759"/>
    </source>
</evidence>
<feature type="region of interest" description="Disordered" evidence="23">
    <location>
        <begin position="99"/>
        <end position="167"/>
    </location>
</feature>
<dbReference type="GO" id="GO:0034587">
    <property type="term" value="P:piRNA processing"/>
    <property type="evidence" value="ECO:0007669"/>
    <property type="project" value="TreeGrafter"/>
</dbReference>
<dbReference type="GO" id="GO:0005741">
    <property type="term" value="C:mitochondrial outer membrane"/>
    <property type="evidence" value="ECO:0007669"/>
    <property type="project" value="UniProtKB-SubCell"/>
</dbReference>
<evidence type="ECO:0000256" key="4">
    <source>
        <dbReference type="ARBA" id="ARBA00022723"/>
    </source>
</evidence>
<keyword evidence="6" id="KW-0221">Differentiation</keyword>
<dbReference type="GO" id="GO:0030154">
    <property type="term" value="P:cell differentiation"/>
    <property type="evidence" value="ECO:0007669"/>
    <property type="project" value="UniProtKB-KW"/>
</dbReference>
<feature type="compositionally biased region" description="Low complexity" evidence="23">
    <location>
        <begin position="124"/>
        <end position="163"/>
    </location>
</feature>
<keyword evidence="10" id="KW-0442">Lipid degradation</keyword>
<dbReference type="GO" id="GO:0016891">
    <property type="term" value="F:RNA endonuclease activity producing 5'-phosphomonoesters, hydrolytic mechanism"/>
    <property type="evidence" value="ECO:0007669"/>
    <property type="project" value="TreeGrafter"/>
</dbReference>
<evidence type="ECO:0000256" key="22">
    <source>
        <dbReference type="ARBA" id="ARBA00048101"/>
    </source>
</evidence>
<name>A0A8C3PKU6_9CHAR</name>
<dbReference type="Ensembl" id="ENSCPGT00000010056.1">
    <property type="protein sequence ID" value="ENSCPGP00000009167.1"/>
    <property type="gene ID" value="ENSCPGG00000006513.1"/>
</dbReference>
<keyword evidence="13" id="KW-0496">Mitochondrion</keyword>
<dbReference type="Ensembl" id="ENSCPGT00000010051.1">
    <property type="protein sequence ID" value="ENSCPGP00000009163.1"/>
    <property type="gene ID" value="ENSCPGG00000006513.1"/>
</dbReference>
<dbReference type="PANTHER" id="PTHR43856">
    <property type="entry name" value="CARDIOLIPIN HYDROLASE"/>
    <property type="match status" value="1"/>
</dbReference>
<keyword evidence="7" id="KW-1000">Mitochondrion outer membrane</keyword>
<feature type="domain" description="PLD phosphodiesterase" evidence="25">
    <location>
        <begin position="323"/>
        <end position="350"/>
    </location>
</feature>
<accession>A0A8C3PKU6</accession>
<comment type="similarity">
    <text evidence="16">Belongs to the phospholipase D family. MitoPLD/Zucchini subfamily.</text>
</comment>
<protein>
    <recommendedName>
        <fullName evidence="17">Mitochondrial cardiolipin hydrolase</fullName>
    </recommendedName>
    <alternativeName>
        <fullName evidence="19">Choline phosphatase 6</fullName>
    </alternativeName>
    <alternativeName>
        <fullName evidence="21">Mitochondrial phospholipase</fullName>
    </alternativeName>
    <alternativeName>
        <fullName evidence="20">Phosphatidylcholine-hydrolyzing phospholipase D6</fullName>
    </alternativeName>
    <alternativeName>
        <fullName evidence="18">Phospholipase D6</fullName>
    </alternativeName>
</protein>
<evidence type="ECO:0000256" key="19">
    <source>
        <dbReference type="ARBA" id="ARBA00042226"/>
    </source>
</evidence>
<evidence type="ECO:0000256" key="24">
    <source>
        <dbReference type="SAM" id="Phobius"/>
    </source>
</evidence>
<organism evidence="26 27">
    <name type="scientific">Calidris pygmaea</name>
    <name type="common">Spoon-billed sandpiper</name>
    <dbReference type="NCBI Taxonomy" id="425635"/>
    <lineage>
        <taxon>Eukaryota</taxon>
        <taxon>Metazoa</taxon>
        <taxon>Chordata</taxon>
        <taxon>Craniata</taxon>
        <taxon>Vertebrata</taxon>
        <taxon>Euteleostomi</taxon>
        <taxon>Archelosauria</taxon>
        <taxon>Archosauria</taxon>
        <taxon>Dinosauria</taxon>
        <taxon>Saurischia</taxon>
        <taxon>Theropoda</taxon>
        <taxon>Coelurosauria</taxon>
        <taxon>Aves</taxon>
        <taxon>Neognathae</taxon>
        <taxon>Neoaves</taxon>
        <taxon>Charadriiformes</taxon>
        <taxon>Scolopacidae</taxon>
        <taxon>Calidris</taxon>
    </lineage>
</organism>
<evidence type="ECO:0000256" key="8">
    <source>
        <dbReference type="ARBA" id="ARBA00022801"/>
    </source>
</evidence>
<evidence type="ECO:0000256" key="7">
    <source>
        <dbReference type="ARBA" id="ARBA00022787"/>
    </source>
</evidence>
<keyword evidence="14 24" id="KW-0472">Membrane</keyword>
<dbReference type="SUPFAM" id="SSF56024">
    <property type="entry name" value="Phospholipase D/nuclease"/>
    <property type="match status" value="1"/>
</dbReference>
<evidence type="ECO:0000256" key="3">
    <source>
        <dbReference type="ARBA" id="ARBA00022722"/>
    </source>
</evidence>
<dbReference type="InterPro" id="IPR001736">
    <property type="entry name" value="PLipase_D/transphosphatidylase"/>
</dbReference>
<keyword evidence="27" id="KW-1185">Reference proteome</keyword>
<comment type="catalytic activity">
    <reaction evidence="22">
        <text>a cardiolipin + H2O = a 1,2-diacyl-sn-glycero-3-phospho-(1'-sn-glycerol) + a 1,2-diacyl-sn-glycero-3-phosphate + H(+)</text>
        <dbReference type="Rhea" id="RHEA:44884"/>
        <dbReference type="ChEBI" id="CHEBI:15377"/>
        <dbReference type="ChEBI" id="CHEBI:15378"/>
        <dbReference type="ChEBI" id="CHEBI:58608"/>
        <dbReference type="ChEBI" id="CHEBI:62237"/>
        <dbReference type="ChEBI" id="CHEBI:64716"/>
    </reaction>
    <physiologicalReaction direction="left-to-right" evidence="22">
        <dbReference type="Rhea" id="RHEA:44885"/>
    </physiologicalReaction>
</comment>
<dbReference type="GO" id="GO:0051321">
    <property type="term" value="P:meiotic cell cycle"/>
    <property type="evidence" value="ECO:0007669"/>
    <property type="project" value="UniProtKB-KW"/>
</dbReference>
<evidence type="ECO:0000256" key="18">
    <source>
        <dbReference type="ARBA" id="ARBA00041680"/>
    </source>
</evidence>
<dbReference type="GO" id="GO:0016042">
    <property type="term" value="P:lipid catabolic process"/>
    <property type="evidence" value="ECO:0007669"/>
    <property type="project" value="UniProtKB-KW"/>
</dbReference>
<evidence type="ECO:0000256" key="12">
    <source>
        <dbReference type="ARBA" id="ARBA00023098"/>
    </source>
</evidence>
<evidence type="ECO:0000256" key="20">
    <source>
        <dbReference type="ARBA" id="ARBA00043135"/>
    </source>
</evidence>
<keyword evidence="4" id="KW-0479">Metal-binding</keyword>
<feature type="transmembrane region" description="Helical" evidence="24">
    <location>
        <begin position="174"/>
        <end position="194"/>
    </location>
</feature>
<reference evidence="26" key="1">
    <citation type="submission" date="2025-05" db="UniProtKB">
        <authorList>
            <consortium name="Ensembl"/>
        </authorList>
    </citation>
    <scope>IDENTIFICATION</scope>
</reference>
<evidence type="ECO:0000256" key="23">
    <source>
        <dbReference type="SAM" id="MobiDB-lite"/>
    </source>
</evidence>
<keyword evidence="9" id="KW-0744">Spermatogenesis</keyword>
<evidence type="ECO:0000256" key="15">
    <source>
        <dbReference type="ARBA" id="ARBA00023254"/>
    </source>
</evidence>
<keyword evidence="15" id="KW-0469">Meiosis</keyword>
<evidence type="ECO:0000259" key="25">
    <source>
        <dbReference type="PROSITE" id="PS50035"/>
    </source>
</evidence>
<evidence type="ECO:0000256" key="21">
    <source>
        <dbReference type="ARBA" id="ARBA00043167"/>
    </source>
</evidence>
<evidence type="ECO:0000256" key="13">
    <source>
        <dbReference type="ARBA" id="ARBA00023128"/>
    </source>
</evidence>
<evidence type="ECO:0000256" key="6">
    <source>
        <dbReference type="ARBA" id="ARBA00022782"/>
    </source>
</evidence>
<dbReference type="AlphaFoldDB" id="A0A8C3PKU6"/>
<evidence type="ECO:0000313" key="26">
    <source>
        <dbReference type="Ensembl" id="ENSCPGP00000009163.1"/>
    </source>
</evidence>
<dbReference type="GO" id="GO:0008081">
    <property type="term" value="F:phosphoric diester hydrolase activity"/>
    <property type="evidence" value="ECO:0007669"/>
    <property type="project" value="UniProtKB-ARBA"/>
</dbReference>
<keyword evidence="12" id="KW-0443">Lipid metabolism</keyword>
<keyword evidence="11 24" id="KW-1133">Transmembrane helix</keyword>
<dbReference type="Ensembl" id="ENSCPGT00000010059.1">
    <property type="protein sequence ID" value="ENSCPGP00000009169.1"/>
    <property type="gene ID" value="ENSCPGG00000006513.1"/>
</dbReference>
<evidence type="ECO:0000256" key="10">
    <source>
        <dbReference type="ARBA" id="ARBA00022963"/>
    </source>
</evidence>
<dbReference type="Proteomes" id="UP000694419">
    <property type="component" value="Unplaced"/>
</dbReference>
<evidence type="ECO:0000256" key="14">
    <source>
        <dbReference type="ARBA" id="ARBA00023136"/>
    </source>
</evidence>
<dbReference type="GO" id="GO:0007283">
    <property type="term" value="P:spermatogenesis"/>
    <property type="evidence" value="ECO:0007669"/>
    <property type="project" value="UniProtKB-KW"/>
</dbReference>
<dbReference type="GO" id="GO:0004620">
    <property type="term" value="F:phospholipase activity"/>
    <property type="evidence" value="ECO:0007669"/>
    <property type="project" value="UniProtKB-ARBA"/>
</dbReference>
<dbReference type="InterPro" id="IPR025202">
    <property type="entry name" value="PLD-like_dom"/>
</dbReference>
<evidence type="ECO:0000256" key="17">
    <source>
        <dbReference type="ARBA" id="ARBA00040549"/>
    </source>
</evidence>
<dbReference type="Pfam" id="PF13091">
    <property type="entry name" value="PLDc_2"/>
    <property type="match status" value="1"/>
</dbReference>
<keyword evidence="8" id="KW-0378">Hydrolase</keyword>
<dbReference type="FunFam" id="3.30.870.10:FF:000030">
    <property type="entry name" value="mitochondrial cardiolipin hydrolase"/>
    <property type="match status" value="1"/>
</dbReference>
<proteinExistence type="inferred from homology"/>
<dbReference type="InterPro" id="IPR051406">
    <property type="entry name" value="PLD_domain"/>
</dbReference>
<keyword evidence="3" id="KW-0540">Nuclease</keyword>
<sequence length="393" mass="42474">MIHLEDKLIRVGCFFIPVPFLPGRAEAEGWEVGEIHHCPVLFNPILPPLSPQPGPGHAMGPAGVREGLVGWSRSSAHPAGEAGRRQLFTASIHLFPYPEASRAPGGSGRRPGTPRHPPPRRRFPQGTSRLGRARGASAALGGPRPRSGGLGRARGASAALGGPRRMRGVGGMRAAGRAGLALAAAALALALAAWRRRRPRPLREVLFFPSPPSCTEALLAEAAGPGAATAAGGAGVASRPCPCPLPHGDCSLNRLLSRLLTARRSLEICLFAFSSPQLGCAVRLLHRRGVRVRIVTDAQYMGLQGSQIGLLRRAGIQVRHDQESGYMHHKFAIVDGRMVITGSLNWTTQAIQNNRENVLVMEDAEYVKPFLDEFERIWEEYNPINYKFFSQRQ</sequence>
<evidence type="ECO:0000256" key="2">
    <source>
        <dbReference type="ARBA" id="ARBA00022692"/>
    </source>
</evidence>
<evidence type="ECO:0000256" key="1">
    <source>
        <dbReference type="ARBA" id="ARBA00004572"/>
    </source>
</evidence>
<dbReference type="CDD" id="cd09171">
    <property type="entry name" value="PLDc_vPLD6_like"/>
    <property type="match status" value="1"/>
</dbReference>
<dbReference type="GO" id="GO:0046872">
    <property type="term" value="F:metal ion binding"/>
    <property type="evidence" value="ECO:0007669"/>
    <property type="project" value="UniProtKB-KW"/>
</dbReference>
<dbReference type="PROSITE" id="PS50035">
    <property type="entry name" value="PLD"/>
    <property type="match status" value="1"/>
</dbReference>